<dbReference type="OrthoDB" id="7042322at2759"/>
<evidence type="ECO:0000256" key="5">
    <source>
        <dbReference type="ARBA" id="ARBA00022898"/>
    </source>
</evidence>
<organism evidence="7 8">
    <name type="scientific">Rhodotorula taiwanensis</name>
    <dbReference type="NCBI Taxonomy" id="741276"/>
    <lineage>
        <taxon>Eukaryota</taxon>
        <taxon>Fungi</taxon>
        <taxon>Dikarya</taxon>
        <taxon>Basidiomycota</taxon>
        <taxon>Pucciniomycotina</taxon>
        <taxon>Microbotryomycetes</taxon>
        <taxon>Sporidiobolales</taxon>
        <taxon>Sporidiobolaceae</taxon>
        <taxon>Rhodotorula</taxon>
    </lineage>
</organism>
<dbReference type="STRING" id="741276.A0A2S5B9W6"/>
<keyword evidence="4" id="KW-0808">Transferase</keyword>
<feature type="domain" description="Aminotransferase class I/classII large" evidence="6">
    <location>
        <begin position="38"/>
        <end position="386"/>
    </location>
</feature>
<gene>
    <name evidence="7" type="ORF">BMF94_3502</name>
</gene>
<dbReference type="PANTHER" id="PTHR46383:SF1">
    <property type="entry name" value="ASPARTATE AMINOTRANSFERASE"/>
    <property type="match status" value="1"/>
</dbReference>
<accession>A0A2S5B9W6</accession>
<evidence type="ECO:0000256" key="4">
    <source>
        <dbReference type="ARBA" id="ARBA00022679"/>
    </source>
</evidence>
<dbReference type="InterPro" id="IPR015424">
    <property type="entry name" value="PyrdxlP-dep_Trfase"/>
</dbReference>
<dbReference type="SUPFAM" id="SSF53383">
    <property type="entry name" value="PLP-dependent transferases"/>
    <property type="match status" value="1"/>
</dbReference>
<evidence type="ECO:0000313" key="7">
    <source>
        <dbReference type="EMBL" id="POY73564.1"/>
    </source>
</evidence>
<proteinExistence type="inferred from homology"/>
<keyword evidence="8" id="KW-1185">Reference proteome</keyword>
<dbReference type="InterPro" id="IPR015421">
    <property type="entry name" value="PyrdxlP-dep_Trfase_major"/>
</dbReference>
<dbReference type="GO" id="GO:0008483">
    <property type="term" value="F:transaminase activity"/>
    <property type="evidence" value="ECO:0007669"/>
    <property type="project" value="UniProtKB-KW"/>
</dbReference>
<protein>
    <recommendedName>
        <fullName evidence="6">Aminotransferase class I/classII large domain-containing protein</fullName>
    </recommendedName>
</protein>
<dbReference type="EMBL" id="PJQD01000036">
    <property type="protein sequence ID" value="POY73564.1"/>
    <property type="molecule type" value="Genomic_DNA"/>
</dbReference>
<evidence type="ECO:0000313" key="8">
    <source>
        <dbReference type="Proteomes" id="UP000237144"/>
    </source>
</evidence>
<sequence length="399" mass="44075">MQEARYQLSGRVRASAAPPIPLAAQWAAEYSPTAADPLINLSQGVPGAPPPQAMLDKLADATRDPTTTGYGALAGDASLRLAVADNVERVYGPPAQEDFRVTADNAFYATMLALAEPGDEIILPTPWYFNHQMSLEQLGLSLVPLPCHAPDFLPSPKDCIDLISDRTRAIVLVSPNNPTGAIYPRELISRFAVLAQARNIALILDETYRDFVDGPPHHLFAKTDWPAYLIHLFSFSKSYAIPGHRLGGLIASRTFLAQVSKLLDCIQICPARPAQRVVEWAIGAMSDWRDGVKHELQSRQNVFRELLEGVDGWEVATGGAYFAYVKHPFEGVPSQKVSQYLAARVGIITLPGTFFSPPFDRIDEDRYIRFSIANVDEATLRRVPARLKRLNELWPTLPH</sequence>
<dbReference type="NCBIfam" id="NF005732">
    <property type="entry name" value="PRK07550.1"/>
    <property type="match status" value="1"/>
</dbReference>
<dbReference type="GO" id="GO:0030170">
    <property type="term" value="F:pyridoxal phosphate binding"/>
    <property type="evidence" value="ECO:0007669"/>
    <property type="project" value="InterPro"/>
</dbReference>
<keyword evidence="5" id="KW-0663">Pyridoxal phosphate</keyword>
<evidence type="ECO:0000256" key="3">
    <source>
        <dbReference type="ARBA" id="ARBA00022576"/>
    </source>
</evidence>
<dbReference type="InterPro" id="IPR004838">
    <property type="entry name" value="NHTrfase_class1_PyrdxlP-BS"/>
</dbReference>
<comment type="caution">
    <text evidence="7">The sequence shown here is derived from an EMBL/GenBank/DDBJ whole genome shotgun (WGS) entry which is preliminary data.</text>
</comment>
<dbReference type="GO" id="GO:0006520">
    <property type="term" value="P:amino acid metabolic process"/>
    <property type="evidence" value="ECO:0007669"/>
    <property type="project" value="InterPro"/>
</dbReference>
<dbReference type="Pfam" id="PF00155">
    <property type="entry name" value="Aminotran_1_2"/>
    <property type="match status" value="1"/>
</dbReference>
<dbReference type="PANTHER" id="PTHR46383">
    <property type="entry name" value="ASPARTATE AMINOTRANSFERASE"/>
    <property type="match status" value="1"/>
</dbReference>
<evidence type="ECO:0000256" key="1">
    <source>
        <dbReference type="ARBA" id="ARBA00001933"/>
    </source>
</evidence>
<dbReference type="AlphaFoldDB" id="A0A2S5B9W6"/>
<name>A0A2S5B9W6_9BASI</name>
<dbReference type="CDD" id="cd00609">
    <property type="entry name" value="AAT_like"/>
    <property type="match status" value="1"/>
</dbReference>
<dbReference type="Gene3D" id="3.40.640.10">
    <property type="entry name" value="Type I PLP-dependent aspartate aminotransferase-like (Major domain)"/>
    <property type="match status" value="1"/>
</dbReference>
<dbReference type="InterPro" id="IPR004839">
    <property type="entry name" value="Aminotransferase_I/II_large"/>
</dbReference>
<keyword evidence="3" id="KW-0032">Aminotransferase</keyword>
<dbReference type="Proteomes" id="UP000237144">
    <property type="component" value="Unassembled WGS sequence"/>
</dbReference>
<dbReference type="InterPro" id="IPR050596">
    <property type="entry name" value="AspAT/PAT-like"/>
</dbReference>
<comment type="similarity">
    <text evidence="2">Belongs to the class-I pyridoxal-phosphate-dependent aminotransferase family.</text>
</comment>
<evidence type="ECO:0000259" key="6">
    <source>
        <dbReference type="Pfam" id="PF00155"/>
    </source>
</evidence>
<reference evidence="7 8" key="1">
    <citation type="journal article" date="2018" name="Front. Microbiol.">
        <title>Prospects for Fungal Bioremediation of Acidic Radioactive Waste Sites: Characterization and Genome Sequence of Rhodotorula taiwanensis MD1149.</title>
        <authorList>
            <person name="Tkavc R."/>
            <person name="Matrosova V.Y."/>
            <person name="Grichenko O.E."/>
            <person name="Gostincar C."/>
            <person name="Volpe R.P."/>
            <person name="Klimenkova P."/>
            <person name="Gaidamakova E.K."/>
            <person name="Zhou C.E."/>
            <person name="Stewart B.J."/>
            <person name="Lyman M.G."/>
            <person name="Malfatti S.A."/>
            <person name="Rubinfeld B."/>
            <person name="Courtot M."/>
            <person name="Singh J."/>
            <person name="Dalgard C.L."/>
            <person name="Hamilton T."/>
            <person name="Frey K.G."/>
            <person name="Gunde-Cimerman N."/>
            <person name="Dugan L."/>
            <person name="Daly M.J."/>
        </authorList>
    </citation>
    <scope>NUCLEOTIDE SEQUENCE [LARGE SCALE GENOMIC DNA]</scope>
    <source>
        <strain evidence="7 8">MD1149</strain>
    </source>
</reference>
<evidence type="ECO:0000256" key="2">
    <source>
        <dbReference type="ARBA" id="ARBA00007441"/>
    </source>
</evidence>
<dbReference type="PROSITE" id="PS00105">
    <property type="entry name" value="AA_TRANSFER_CLASS_1"/>
    <property type="match status" value="1"/>
</dbReference>
<comment type="cofactor">
    <cofactor evidence="1">
        <name>pyridoxal 5'-phosphate</name>
        <dbReference type="ChEBI" id="CHEBI:597326"/>
    </cofactor>
</comment>